<dbReference type="InterPro" id="IPR018466">
    <property type="entry name" value="Kre9/Knh1-like_N"/>
</dbReference>
<evidence type="ECO:0000256" key="1">
    <source>
        <dbReference type="ARBA" id="ARBA00022729"/>
    </source>
</evidence>
<sequence>MHRLIRFAIVGLVLAGSAMALKVEILEPYSSVAWKTGSPTVIKYKLQPDEGEKQLYVNAGETFDAYLLRDKFEFVANIQTAVNLDKLSITFDVPPTLKSGSDYFIQIGNKEHQYYSGRFSLSNPNPAVPENIDPGQRAAYMGVYRSFDRGSNVSSSSLSGASASATRSHTSSATSTDDSESSAGATATGMSMVAILALTSLPLFRYL</sequence>
<organism evidence="5 6">
    <name type="scientific">Dimargaris cristalligena</name>
    <dbReference type="NCBI Taxonomy" id="215637"/>
    <lineage>
        <taxon>Eukaryota</taxon>
        <taxon>Fungi</taxon>
        <taxon>Fungi incertae sedis</taxon>
        <taxon>Zoopagomycota</taxon>
        <taxon>Kickxellomycotina</taxon>
        <taxon>Dimargaritomycetes</taxon>
        <taxon>Dimargaritales</taxon>
        <taxon>Dimargaritaceae</taxon>
        <taxon>Dimargaris</taxon>
    </lineage>
</organism>
<dbReference type="PANTHER" id="PTHR40633:SF1">
    <property type="entry name" value="GPI ANCHORED SERINE-THREONINE RICH PROTEIN (AFU_ORTHOLOGUE AFUA_1G03630)"/>
    <property type="match status" value="1"/>
</dbReference>
<dbReference type="Pfam" id="PF10342">
    <property type="entry name" value="Kre9_KNH"/>
    <property type="match status" value="1"/>
</dbReference>
<keyword evidence="6" id="KW-1185">Reference proteome</keyword>
<protein>
    <recommendedName>
        <fullName evidence="4">Yeast cell wall synthesis Kre9/Knh1-like N-terminal domain-containing protein</fullName>
    </recommendedName>
</protein>
<reference evidence="6" key="1">
    <citation type="journal article" date="2018" name="Nat. Microbiol.">
        <title>Leveraging single-cell genomics to expand the fungal tree of life.</title>
        <authorList>
            <person name="Ahrendt S.R."/>
            <person name="Quandt C.A."/>
            <person name="Ciobanu D."/>
            <person name="Clum A."/>
            <person name="Salamov A."/>
            <person name="Andreopoulos B."/>
            <person name="Cheng J.F."/>
            <person name="Woyke T."/>
            <person name="Pelin A."/>
            <person name="Henrissat B."/>
            <person name="Reynolds N.K."/>
            <person name="Benny G.L."/>
            <person name="Smith M.E."/>
            <person name="James T.Y."/>
            <person name="Grigoriev I.V."/>
        </authorList>
    </citation>
    <scope>NUCLEOTIDE SEQUENCE [LARGE SCALE GENOMIC DNA]</scope>
    <source>
        <strain evidence="6">RSA 468</strain>
    </source>
</reference>
<dbReference type="EMBL" id="ML002328">
    <property type="protein sequence ID" value="RKP38802.1"/>
    <property type="molecule type" value="Genomic_DNA"/>
</dbReference>
<feature type="signal peptide" evidence="3">
    <location>
        <begin position="1"/>
        <end position="20"/>
    </location>
</feature>
<evidence type="ECO:0000256" key="3">
    <source>
        <dbReference type="SAM" id="SignalP"/>
    </source>
</evidence>
<evidence type="ECO:0000259" key="4">
    <source>
        <dbReference type="Pfam" id="PF10342"/>
    </source>
</evidence>
<feature type="chain" id="PRO_5021004906" description="Yeast cell wall synthesis Kre9/Knh1-like N-terminal domain-containing protein" evidence="3">
    <location>
        <begin position="21"/>
        <end position="207"/>
    </location>
</feature>
<proteinExistence type="predicted"/>
<dbReference type="InterPro" id="IPR052982">
    <property type="entry name" value="SRP1/TIP1-like"/>
</dbReference>
<evidence type="ECO:0000313" key="6">
    <source>
        <dbReference type="Proteomes" id="UP000268162"/>
    </source>
</evidence>
<dbReference type="Proteomes" id="UP000268162">
    <property type="component" value="Unassembled WGS sequence"/>
</dbReference>
<feature type="domain" description="Yeast cell wall synthesis Kre9/Knh1-like N-terminal" evidence="4">
    <location>
        <begin position="28"/>
        <end position="121"/>
    </location>
</feature>
<gene>
    <name evidence="5" type="ORF">BJ085DRAFT_32095</name>
</gene>
<feature type="region of interest" description="Disordered" evidence="2">
    <location>
        <begin position="157"/>
        <end position="184"/>
    </location>
</feature>
<name>A0A4Q0A0K6_9FUNG</name>
<dbReference type="PANTHER" id="PTHR40633">
    <property type="entry name" value="MATRIX PROTEIN, PUTATIVE (AFU_ORTHOLOGUE AFUA_8G05410)-RELATED"/>
    <property type="match status" value="1"/>
</dbReference>
<evidence type="ECO:0000313" key="5">
    <source>
        <dbReference type="EMBL" id="RKP38802.1"/>
    </source>
</evidence>
<keyword evidence="1 3" id="KW-0732">Signal</keyword>
<accession>A0A4Q0A0K6</accession>
<dbReference type="AlphaFoldDB" id="A0A4Q0A0K6"/>
<evidence type="ECO:0000256" key="2">
    <source>
        <dbReference type="SAM" id="MobiDB-lite"/>
    </source>
</evidence>
<dbReference type="OrthoDB" id="2339190at2759"/>